<sequence>MSNIFMQIVYDAEHIWNKWKDNIPSNNSSSNPFQLPHEDIFMVVSPIYLQDPNTQAGPDLSIRAEMGDEIRWAGITVSDDVEYSVIMYNIILNPYVNPNKQVTSTPDPRLAYPYVPVPKESGGVVDPLNCNFQQIPEYFLSCDITDYGEESYSVQFYITRGERKLAYFEWDPKITVSPLD</sequence>
<dbReference type="Proteomes" id="UP000494110">
    <property type="component" value="Unassembled WGS sequence"/>
</dbReference>
<dbReference type="EMBL" id="CABVQN010000012">
    <property type="protein sequence ID" value="VWD05350.1"/>
    <property type="molecule type" value="Genomic_DNA"/>
</dbReference>
<dbReference type="AlphaFoldDB" id="A0A6P2X7C7"/>
<dbReference type="InterPro" id="IPR021087">
    <property type="entry name" value="Uncharacterised_PixA/AidA"/>
</dbReference>
<evidence type="ECO:0000313" key="1">
    <source>
        <dbReference type="EMBL" id="VWD05350.1"/>
    </source>
</evidence>
<reference evidence="1 2" key="1">
    <citation type="submission" date="2019-09" db="EMBL/GenBank/DDBJ databases">
        <authorList>
            <person name="Depoorter E."/>
        </authorList>
    </citation>
    <scope>NUCLEOTIDE SEQUENCE [LARGE SCALE GENOMIC DNA]</scope>
    <source>
        <strain evidence="1">R-39750</strain>
    </source>
</reference>
<protein>
    <submittedName>
        <fullName evidence="1">Inclusion body protein</fullName>
    </submittedName>
</protein>
<dbReference type="InterPro" id="IPR038712">
    <property type="entry name" value="PixA-like_sf"/>
</dbReference>
<organism evidence="1 2">
    <name type="scientific">Burkholderia lata (strain ATCC 17760 / DSM 23089 / LMG 22485 / NCIMB 9086 / R18194 / 383)</name>
    <dbReference type="NCBI Taxonomy" id="482957"/>
    <lineage>
        <taxon>Bacteria</taxon>
        <taxon>Pseudomonadati</taxon>
        <taxon>Pseudomonadota</taxon>
        <taxon>Betaproteobacteria</taxon>
        <taxon>Burkholderiales</taxon>
        <taxon>Burkholderiaceae</taxon>
        <taxon>Burkholderia</taxon>
        <taxon>Burkholderia cepacia complex</taxon>
    </lineage>
</organism>
<dbReference type="RefSeq" id="WP_175012744.1">
    <property type="nucleotide sequence ID" value="NZ_CABVQN010000012.1"/>
</dbReference>
<proteinExistence type="predicted"/>
<dbReference type="Pfam" id="PF12306">
    <property type="entry name" value="PixA"/>
    <property type="match status" value="1"/>
</dbReference>
<gene>
    <name evidence="1" type="ORF">BLA39750_02848</name>
</gene>
<accession>A0A6P2X7C7</accession>
<dbReference type="Gene3D" id="2.60.40.3910">
    <property type="entry name" value="Inclusion body protein"/>
    <property type="match status" value="1"/>
</dbReference>
<name>A0A6P2X7C7_BURL3</name>
<evidence type="ECO:0000313" key="2">
    <source>
        <dbReference type="Proteomes" id="UP000494110"/>
    </source>
</evidence>